<dbReference type="PROSITE" id="PS01302">
    <property type="entry name" value="UPF0758"/>
    <property type="match status" value="1"/>
</dbReference>
<dbReference type="Pfam" id="PF04002">
    <property type="entry name" value="RadC"/>
    <property type="match status" value="1"/>
</dbReference>
<dbReference type="InterPro" id="IPR025657">
    <property type="entry name" value="RadC_JAB"/>
</dbReference>
<dbReference type="NCBIfam" id="TIGR00608">
    <property type="entry name" value="radc"/>
    <property type="match status" value="1"/>
</dbReference>
<dbReference type="PANTHER" id="PTHR30471">
    <property type="entry name" value="DNA REPAIR PROTEIN RADC"/>
    <property type="match status" value="1"/>
</dbReference>
<feature type="domain" description="MPN" evidence="6">
    <location>
        <begin position="107"/>
        <end position="230"/>
    </location>
</feature>
<dbReference type="InterPro" id="IPR010994">
    <property type="entry name" value="RuvA_2-like"/>
</dbReference>
<dbReference type="GO" id="GO:0046872">
    <property type="term" value="F:metal ion binding"/>
    <property type="evidence" value="ECO:0007669"/>
    <property type="project" value="UniProtKB-KW"/>
</dbReference>
<keyword evidence="3" id="KW-0378">Hydrolase</keyword>
<name>A0A3B0V7X8_9ZZZZ</name>
<accession>A0A3B0V7X8</accession>
<evidence type="ECO:0000256" key="5">
    <source>
        <dbReference type="ARBA" id="ARBA00023049"/>
    </source>
</evidence>
<dbReference type="GO" id="GO:0006508">
    <property type="term" value="P:proteolysis"/>
    <property type="evidence" value="ECO:0007669"/>
    <property type="project" value="UniProtKB-KW"/>
</dbReference>
<evidence type="ECO:0000259" key="6">
    <source>
        <dbReference type="PROSITE" id="PS50249"/>
    </source>
</evidence>
<dbReference type="SUPFAM" id="SSF102712">
    <property type="entry name" value="JAB1/MPN domain"/>
    <property type="match status" value="1"/>
</dbReference>
<dbReference type="Gene3D" id="3.40.140.10">
    <property type="entry name" value="Cytidine Deaminase, domain 2"/>
    <property type="match status" value="1"/>
</dbReference>
<dbReference type="InterPro" id="IPR001405">
    <property type="entry name" value="UPF0758"/>
</dbReference>
<protein>
    <submittedName>
        <fullName evidence="7">UPF0758 family protein</fullName>
    </submittedName>
</protein>
<keyword evidence="2" id="KW-0479">Metal-binding</keyword>
<keyword evidence="1" id="KW-0645">Protease</keyword>
<dbReference type="GO" id="GO:0008237">
    <property type="term" value="F:metallopeptidase activity"/>
    <property type="evidence" value="ECO:0007669"/>
    <property type="project" value="UniProtKB-KW"/>
</dbReference>
<dbReference type="EMBL" id="UOEY01000066">
    <property type="protein sequence ID" value="VAW38991.1"/>
    <property type="molecule type" value="Genomic_DNA"/>
</dbReference>
<dbReference type="InterPro" id="IPR037518">
    <property type="entry name" value="MPN"/>
</dbReference>
<evidence type="ECO:0000313" key="7">
    <source>
        <dbReference type="EMBL" id="VAW38991.1"/>
    </source>
</evidence>
<dbReference type="NCBIfam" id="NF000642">
    <property type="entry name" value="PRK00024.1"/>
    <property type="match status" value="1"/>
</dbReference>
<evidence type="ECO:0000256" key="2">
    <source>
        <dbReference type="ARBA" id="ARBA00022723"/>
    </source>
</evidence>
<proteinExistence type="predicted"/>
<dbReference type="PANTHER" id="PTHR30471:SF3">
    <property type="entry name" value="UPF0758 PROTEIN YEES-RELATED"/>
    <property type="match status" value="1"/>
</dbReference>
<dbReference type="SUPFAM" id="SSF47781">
    <property type="entry name" value="RuvA domain 2-like"/>
    <property type="match status" value="1"/>
</dbReference>
<dbReference type="PROSITE" id="PS50249">
    <property type="entry name" value="MPN"/>
    <property type="match status" value="1"/>
</dbReference>
<evidence type="ECO:0000256" key="4">
    <source>
        <dbReference type="ARBA" id="ARBA00022833"/>
    </source>
</evidence>
<reference evidence="7" key="1">
    <citation type="submission" date="2018-06" db="EMBL/GenBank/DDBJ databases">
        <authorList>
            <person name="Zhirakovskaya E."/>
        </authorList>
    </citation>
    <scope>NUCLEOTIDE SEQUENCE</scope>
</reference>
<gene>
    <name evidence="7" type="ORF">MNBD_DELTA04-966</name>
</gene>
<dbReference type="InterPro" id="IPR020891">
    <property type="entry name" value="UPF0758_CS"/>
</dbReference>
<evidence type="ECO:0000256" key="1">
    <source>
        <dbReference type="ARBA" id="ARBA00022670"/>
    </source>
</evidence>
<organism evidence="7">
    <name type="scientific">hydrothermal vent metagenome</name>
    <dbReference type="NCBI Taxonomy" id="652676"/>
    <lineage>
        <taxon>unclassified sequences</taxon>
        <taxon>metagenomes</taxon>
        <taxon>ecological metagenomes</taxon>
    </lineage>
</organism>
<dbReference type="CDD" id="cd08071">
    <property type="entry name" value="MPN_DUF2466"/>
    <property type="match status" value="1"/>
</dbReference>
<evidence type="ECO:0000256" key="3">
    <source>
        <dbReference type="ARBA" id="ARBA00022801"/>
    </source>
</evidence>
<dbReference type="AlphaFoldDB" id="A0A3B0V7X8"/>
<sequence>MDRQEWQEKGAGHRQRLRDKFLERGIEAFGDAEIIELLLSFGTPRSDCKDAARAALREFGSLPAVLDASGAQLRLLKGIGPKNVFALHFIQGVARRYLKQRLAGKTYIASSREVSDYLVHSMRGLQREVFTVLYLDAAHAIIDSEVLAEGTVTVNTIYPREVVKAALTRNASALVIAHNHPSGSLQPSSPDEELTRTLYLVCSFMQINLLDHLIIGDGDTAYSFADHGIMARIGDECRAIMNGH</sequence>
<dbReference type="InterPro" id="IPR046778">
    <property type="entry name" value="UPF0758_N"/>
</dbReference>
<keyword evidence="4" id="KW-0862">Zinc</keyword>
<dbReference type="Pfam" id="PF20582">
    <property type="entry name" value="UPF0758_N"/>
    <property type="match status" value="1"/>
</dbReference>
<keyword evidence="5" id="KW-0482">Metalloprotease</keyword>